<protein>
    <submittedName>
        <fullName evidence="2">Uncharacterized protein</fullName>
    </submittedName>
</protein>
<evidence type="ECO:0000313" key="3">
    <source>
        <dbReference type="Proteomes" id="UP000324800"/>
    </source>
</evidence>
<reference evidence="2 3" key="1">
    <citation type="submission" date="2019-03" db="EMBL/GenBank/DDBJ databases">
        <title>Single cell metagenomics reveals metabolic interactions within the superorganism composed of flagellate Streblomastix strix and complex community of Bacteroidetes bacteria on its surface.</title>
        <authorList>
            <person name="Treitli S.C."/>
            <person name="Kolisko M."/>
            <person name="Husnik F."/>
            <person name="Keeling P."/>
            <person name="Hampl V."/>
        </authorList>
    </citation>
    <scope>NUCLEOTIDE SEQUENCE [LARGE SCALE GENOMIC DNA]</scope>
    <source>
        <strain evidence="2">ST1C</strain>
    </source>
</reference>
<name>A0A5J4T628_9EUKA</name>
<feature type="compositionally biased region" description="Basic and acidic residues" evidence="1">
    <location>
        <begin position="56"/>
        <end position="103"/>
    </location>
</feature>
<accession>A0A5J4T628</accession>
<evidence type="ECO:0000256" key="1">
    <source>
        <dbReference type="SAM" id="MobiDB-lite"/>
    </source>
</evidence>
<gene>
    <name evidence="2" type="ORF">EZS28_051504</name>
</gene>
<comment type="caution">
    <text evidence="2">The sequence shown here is derived from an EMBL/GenBank/DDBJ whole genome shotgun (WGS) entry which is preliminary data.</text>
</comment>
<feature type="region of interest" description="Disordered" evidence="1">
    <location>
        <begin position="53"/>
        <end position="115"/>
    </location>
</feature>
<dbReference type="Proteomes" id="UP000324800">
    <property type="component" value="Unassembled WGS sequence"/>
</dbReference>
<evidence type="ECO:0000313" key="2">
    <source>
        <dbReference type="EMBL" id="KAA6352970.1"/>
    </source>
</evidence>
<proteinExistence type="predicted"/>
<organism evidence="2 3">
    <name type="scientific">Streblomastix strix</name>
    <dbReference type="NCBI Taxonomy" id="222440"/>
    <lineage>
        <taxon>Eukaryota</taxon>
        <taxon>Metamonada</taxon>
        <taxon>Preaxostyla</taxon>
        <taxon>Oxymonadida</taxon>
        <taxon>Streblomastigidae</taxon>
        <taxon>Streblomastix</taxon>
    </lineage>
</organism>
<dbReference type="AlphaFoldDB" id="A0A5J4T628"/>
<dbReference type="EMBL" id="SNRW01038982">
    <property type="protein sequence ID" value="KAA6352970.1"/>
    <property type="molecule type" value="Genomic_DNA"/>
</dbReference>
<sequence length="115" mass="13372">MEGLLDIQKILQKQGCVEAYVATQAEVTAGIGITKRANLYGFKVEAEVHPMNSKPFEAKRVEKPSRQTDFPKEQSKEVKKEKKDEESDRDKKMKSFFKKDFHSSSRSSYSRHRRF</sequence>